<evidence type="ECO:0000256" key="3">
    <source>
        <dbReference type="ARBA" id="ARBA00022723"/>
    </source>
</evidence>
<dbReference type="Proteomes" id="UP001160334">
    <property type="component" value="Unassembled WGS sequence"/>
</dbReference>
<name>A0ABT6ML12_9NOCA</name>
<keyword evidence="5" id="KW-0460">Magnesium</keyword>
<dbReference type="Gene3D" id="3.90.79.10">
    <property type="entry name" value="Nucleoside Triphosphate Pyrophosphohydrolase"/>
    <property type="match status" value="1"/>
</dbReference>
<evidence type="ECO:0000256" key="5">
    <source>
        <dbReference type="ARBA" id="ARBA00022842"/>
    </source>
</evidence>
<dbReference type="EMBL" id="JARXVC010000034">
    <property type="protein sequence ID" value="MDH6285013.1"/>
    <property type="molecule type" value="Genomic_DNA"/>
</dbReference>
<keyword evidence="3" id="KW-0479">Metal-binding</keyword>
<dbReference type="PANTHER" id="PTHR12318:SF0">
    <property type="entry name" value="ACYL-COENZYME A DIPHOSPHATASE NUDT19"/>
    <property type="match status" value="1"/>
</dbReference>
<evidence type="ECO:0000256" key="4">
    <source>
        <dbReference type="ARBA" id="ARBA00022801"/>
    </source>
</evidence>
<keyword evidence="9" id="KW-1185">Reference proteome</keyword>
<comment type="caution">
    <text evidence="8">The sequence shown here is derived from an EMBL/GenBank/DDBJ whole genome shotgun (WGS) entry which is preliminary data.</text>
</comment>
<evidence type="ECO:0000256" key="6">
    <source>
        <dbReference type="ARBA" id="ARBA00023211"/>
    </source>
</evidence>
<dbReference type="InterPro" id="IPR000086">
    <property type="entry name" value="NUDIX_hydrolase_dom"/>
</dbReference>
<proteinExistence type="predicted"/>
<sequence length="291" mass="32188">MDPTIRIPESMLPNLDNIEGSAPAVPRPAATVVLLRDGRPGVEAHMLRRAGSMAFAADHLVFPGGGIDRSDQSAVRRWSGPPPEEWATLLDTDVDDARSIVTAAVRETFEECGVLLADGPGGTPITRVGGDQWELEREAIADHRMSLAELFDRHELTLRSDLLQPWSLWVTPEFEPRRYHTWFMAARLPIGQEATPGASEAVSNEWYAIEDALRACDAGTLPMLPPQYCTLLELHGFNSVESIFTAERQVPTVRPALGRDADGGYLILPDRLVELGLRIGAQMYRDNEEQR</sequence>
<dbReference type="SUPFAM" id="SSF55811">
    <property type="entry name" value="Nudix"/>
    <property type="match status" value="1"/>
</dbReference>
<dbReference type="InterPro" id="IPR039121">
    <property type="entry name" value="NUDT19"/>
</dbReference>
<reference evidence="8 9" key="1">
    <citation type="submission" date="2023-04" db="EMBL/GenBank/DDBJ databases">
        <title>Forest soil microbial communities from Buena Vista Peninsula, Colon Province, Panama.</title>
        <authorList>
            <person name="Bouskill N."/>
        </authorList>
    </citation>
    <scope>NUCLEOTIDE SEQUENCE [LARGE SCALE GENOMIC DNA]</scope>
    <source>
        <strain evidence="8 9">CFH S0262</strain>
    </source>
</reference>
<gene>
    <name evidence="8" type="ORF">M2280_006277</name>
</gene>
<dbReference type="PROSITE" id="PS51462">
    <property type="entry name" value="NUDIX"/>
    <property type="match status" value="1"/>
</dbReference>
<dbReference type="InterPro" id="IPR015797">
    <property type="entry name" value="NUDIX_hydrolase-like_dom_sf"/>
</dbReference>
<evidence type="ECO:0000259" key="7">
    <source>
        <dbReference type="PROSITE" id="PS51462"/>
    </source>
</evidence>
<feature type="domain" description="Nudix hydrolase" evidence="7">
    <location>
        <begin position="25"/>
        <end position="229"/>
    </location>
</feature>
<organism evidence="8 9">
    <name type="scientific">Prescottella agglutinans</name>
    <dbReference type="NCBI Taxonomy" id="1644129"/>
    <lineage>
        <taxon>Bacteria</taxon>
        <taxon>Bacillati</taxon>
        <taxon>Actinomycetota</taxon>
        <taxon>Actinomycetes</taxon>
        <taxon>Mycobacteriales</taxon>
        <taxon>Nocardiaceae</taxon>
        <taxon>Prescottella</taxon>
    </lineage>
</organism>
<comment type="cofactor">
    <cofactor evidence="2">
        <name>Mg(2+)</name>
        <dbReference type="ChEBI" id="CHEBI:18420"/>
    </cofactor>
</comment>
<comment type="cofactor">
    <cofactor evidence="1">
        <name>Mn(2+)</name>
        <dbReference type="ChEBI" id="CHEBI:29035"/>
    </cofactor>
</comment>
<keyword evidence="6" id="KW-0464">Manganese</keyword>
<keyword evidence="4" id="KW-0378">Hydrolase</keyword>
<accession>A0ABT6ML12</accession>
<protein>
    <submittedName>
        <fullName evidence="8">8-oxo-dGTP pyrophosphatase MutT (NUDIX family)</fullName>
    </submittedName>
</protein>
<evidence type="ECO:0000256" key="1">
    <source>
        <dbReference type="ARBA" id="ARBA00001936"/>
    </source>
</evidence>
<evidence type="ECO:0000313" key="8">
    <source>
        <dbReference type="EMBL" id="MDH6285013.1"/>
    </source>
</evidence>
<evidence type="ECO:0000256" key="2">
    <source>
        <dbReference type="ARBA" id="ARBA00001946"/>
    </source>
</evidence>
<dbReference type="PANTHER" id="PTHR12318">
    <property type="entry name" value="TESTOSTERONE-REGULATED PROTEIN RP2"/>
    <property type="match status" value="1"/>
</dbReference>
<dbReference type="CDD" id="cd18870">
    <property type="entry name" value="NUDIX_AcylCoAdiphos_Nudt19"/>
    <property type="match status" value="1"/>
</dbReference>
<evidence type="ECO:0000313" key="9">
    <source>
        <dbReference type="Proteomes" id="UP001160334"/>
    </source>
</evidence>